<feature type="binding site" evidence="5">
    <location>
        <position position="131"/>
    </location>
    <ligand>
        <name>Mo-molybdopterin</name>
        <dbReference type="ChEBI" id="CHEBI:71302"/>
    </ligand>
    <ligandPart>
        <name>Mo</name>
        <dbReference type="ChEBI" id="CHEBI:28685"/>
    </ligandPart>
</feature>
<name>A0A845BNI4_9NEIS</name>
<comment type="similarity">
    <text evidence="5">Belongs to the MsrP family.</text>
</comment>
<evidence type="ECO:0000256" key="4">
    <source>
        <dbReference type="ARBA" id="ARBA00023002"/>
    </source>
</evidence>
<dbReference type="Proteomes" id="UP000467214">
    <property type="component" value="Unassembled WGS sequence"/>
</dbReference>
<evidence type="ECO:0000256" key="1">
    <source>
        <dbReference type="ARBA" id="ARBA00022505"/>
    </source>
</evidence>
<keyword evidence="2 5" id="KW-0479">Metal-binding</keyword>
<dbReference type="RefSeq" id="WP_160797828.1">
    <property type="nucleotide sequence ID" value="NZ_WSSB01000014.1"/>
</dbReference>
<dbReference type="GO" id="GO:0016672">
    <property type="term" value="F:oxidoreductase activity, acting on a sulfur group of donors, quinone or similar compound as acceptor"/>
    <property type="evidence" value="ECO:0007669"/>
    <property type="project" value="UniProtKB-UniRule"/>
</dbReference>
<dbReference type="EC" id="1.8.5.-" evidence="5"/>
<evidence type="ECO:0000313" key="8">
    <source>
        <dbReference type="Proteomes" id="UP000467214"/>
    </source>
</evidence>
<comment type="PTM">
    <text evidence="5">Predicted to be exported by the Tat system. The position of the signal peptide cleavage has not been experimentally proven.</text>
</comment>
<reference evidence="7 8" key="1">
    <citation type="submission" date="2019-12" db="EMBL/GenBank/DDBJ databases">
        <title>Neisseriaceae gen. nov. sp. Genome sequencing and assembly.</title>
        <authorList>
            <person name="Liu Z."/>
            <person name="Li A."/>
        </authorList>
    </citation>
    <scope>NUCLEOTIDE SEQUENCE [LARGE SCALE GENOMIC DNA]</scope>
    <source>
        <strain evidence="7 8">B2N2-7</strain>
    </source>
</reference>
<dbReference type="HAMAP" id="MF_01206">
    <property type="entry name" value="MsrP"/>
    <property type="match status" value="1"/>
</dbReference>
<proteinExistence type="inferred from homology"/>
<dbReference type="GO" id="GO:0030091">
    <property type="term" value="P:protein repair"/>
    <property type="evidence" value="ECO:0007669"/>
    <property type="project" value="UniProtKB-UniRule"/>
</dbReference>
<evidence type="ECO:0000313" key="7">
    <source>
        <dbReference type="EMBL" id="MXR37982.1"/>
    </source>
</evidence>
<feature type="binding site" evidence="5">
    <location>
        <position position="214"/>
    </location>
    <ligand>
        <name>Mo-molybdopterin</name>
        <dbReference type="ChEBI" id="CHEBI:71302"/>
    </ligand>
</feature>
<comment type="caution">
    <text evidence="7">The sequence shown here is derived from an EMBL/GenBank/DDBJ whole genome shotgun (WGS) entry which is preliminary data.</text>
</comment>
<keyword evidence="3 5" id="KW-0732">Signal</keyword>
<dbReference type="InterPro" id="IPR006311">
    <property type="entry name" value="TAT_signal"/>
</dbReference>
<dbReference type="PROSITE" id="PS51318">
    <property type="entry name" value="TAT"/>
    <property type="match status" value="1"/>
</dbReference>
<dbReference type="EMBL" id="WSSB01000014">
    <property type="protein sequence ID" value="MXR37982.1"/>
    <property type="molecule type" value="Genomic_DNA"/>
</dbReference>
<comment type="catalytic activity">
    <reaction evidence="5">
        <text>L-methionyl-[protein] + a quinone + H2O = L-methionyl-(R)-S-oxide-[protein] + a quinol</text>
        <dbReference type="Rhea" id="RHEA:51296"/>
        <dbReference type="Rhea" id="RHEA-COMP:12313"/>
        <dbReference type="Rhea" id="RHEA-COMP:12314"/>
        <dbReference type="ChEBI" id="CHEBI:15377"/>
        <dbReference type="ChEBI" id="CHEBI:16044"/>
        <dbReference type="ChEBI" id="CHEBI:24646"/>
        <dbReference type="ChEBI" id="CHEBI:45764"/>
        <dbReference type="ChEBI" id="CHEBI:132124"/>
    </reaction>
</comment>
<gene>
    <name evidence="5 7" type="primary">msrP</name>
    <name evidence="7" type="ORF">GQF02_13460</name>
</gene>
<dbReference type="AlphaFoldDB" id="A0A845BNI4"/>
<comment type="function">
    <text evidence="5">Part of the MsrPQ system that repairs oxidized periplasmic proteins containing methionine sulfoxide residues (Met-O), using respiratory chain electrons. Thus protects these proteins from oxidative-stress damage caused by reactive species of oxygen and chlorine generated by the host defense mechanisms. MsrPQ is essential for the maintenance of envelope integrity under bleach stress, rescuing a wide series of structurally unrelated periplasmic proteins from methionine oxidation. The catalytic subunit MsrP is non-stereospecific, being able to reduce both (R-) and (S-) diastereoisomers of methionine sulfoxide.</text>
</comment>
<comment type="catalytic activity">
    <reaction evidence="5">
        <text>L-methionyl-[protein] + a quinone + H2O = L-methionyl-(S)-S-oxide-[protein] + a quinol</text>
        <dbReference type="Rhea" id="RHEA:51292"/>
        <dbReference type="Rhea" id="RHEA-COMP:12313"/>
        <dbReference type="Rhea" id="RHEA-COMP:12315"/>
        <dbReference type="ChEBI" id="CHEBI:15377"/>
        <dbReference type="ChEBI" id="CHEBI:16044"/>
        <dbReference type="ChEBI" id="CHEBI:24646"/>
        <dbReference type="ChEBI" id="CHEBI:44120"/>
        <dbReference type="ChEBI" id="CHEBI:132124"/>
    </reaction>
</comment>
<accession>A0A845BNI4</accession>
<sequence>MPLIRLSDPSAPLPSEITPQAVYLDRRRFLATGAAGVAGLLLPEAHAAPLKAAPGPYSLKEKPNSLDEITHYNNFYEFGSSKTDPAKYAGQLVVDPWTLKIGGHVARPLTLDYDQLFRIAPLEERIYRLRCVEGWSMVIPWIGVPLASLLKQVQPTSKGRFVQFVTLERPSQMPGQRTDLLPWPYREGLRIDEAMNPLTLLAVGLYGETLPKQNGAPIRLVAPWKYGFKSIKSIVAINLVEQQPTTTWQQLAPNEYGFFANVNPEVDHPRWSQANERRVGEFSRRKTLMFNGYGEQVAGMYSKLDLRRWF</sequence>
<organism evidence="7 8">
    <name type="scientific">Craterilacuibacter sinensis</name>
    <dbReference type="NCBI Taxonomy" id="2686017"/>
    <lineage>
        <taxon>Bacteria</taxon>
        <taxon>Pseudomonadati</taxon>
        <taxon>Pseudomonadota</taxon>
        <taxon>Betaproteobacteria</taxon>
        <taxon>Neisseriales</taxon>
        <taxon>Neisseriaceae</taxon>
        <taxon>Craterilacuibacter</taxon>
    </lineage>
</organism>
<dbReference type="InterPro" id="IPR036374">
    <property type="entry name" value="OxRdtase_Mopterin-bd_sf"/>
</dbReference>
<protein>
    <recommendedName>
        <fullName evidence="5">Protein-methionine-sulfoxide reductase catalytic subunit MsrP</fullName>
        <ecNumber evidence="5">1.8.5.-</ecNumber>
    </recommendedName>
</protein>
<feature type="binding site" evidence="5">
    <location>
        <begin position="76"/>
        <end position="77"/>
    </location>
    <ligand>
        <name>Mo-molybdopterin</name>
        <dbReference type="ChEBI" id="CHEBI:71302"/>
    </ligand>
</feature>
<feature type="binding site" evidence="5">
    <location>
        <position position="219"/>
    </location>
    <ligand>
        <name>Mo-molybdopterin</name>
        <dbReference type="ChEBI" id="CHEBI:71302"/>
    </ligand>
</feature>
<feature type="domain" description="Oxidoreductase molybdopterin-binding" evidence="6">
    <location>
        <begin position="94"/>
        <end position="248"/>
    </location>
</feature>
<feature type="binding site" evidence="5">
    <location>
        <position position="166"/>
    </location>
    <ligand>
        <name>Mo-molybdopterin</name>
        <dbReference type="ChEBI" id="CHEBI:71302"/>
    </ligand>
</feature>
<keyword evidence="8" id="KW-1185">Reference proteome</keyword>
<evidence type="ECO:0000256" key="3">
    <source>
        <dbReference type="ARBA" id="ARBA00022729"/>
    </source>
</evidence>
<dbReference type="SUPFAM" id="SSF56524">
    <property type="entry name" value="Oxidoreductase molybdopterin-binding domain"/>
    <property type="match status" value="1"/>
</dbReference>
<dbReference type="InterPro" id="IPR022867">
    <property type="entry name" value="MsrP"/>
</dbReference>
<comment type="cofactor">
    <cofactor evidence="5">
        <name>Mo-molybdopterin</name>
        <dbReference type="ChEBI" id="CHEBI:71302"/>
    </cofactor>
    <text evidence="5">Binds 1 Mo-molybdopterin (Mo-MPT) cofactor per subunit.</text>
</comment>
<evidence type="ECO:0000256" key="2">
    <source>
        <dbReference type="ARBA" id="ARBA00022723"/>
    </source>
</evidence>
<dbReference type="NCBIfam" id="NF003767">
    <property type="entry name" value="PRK05363.1"/>
    <property type="match status" value="1"/>
</dbReference>
<keyword evidence="1 5" id="KW-0500">Molybdenum</keyword>
<dbReference type="InterPro" id="IPR000572">
    <property type="entry name" value="OxRdtase_Mopterin-bd_dom"/>
</dbReference>
<dbReference type="PANTHER" id="PTHR43032:SF3">
    <property type="entry name" value="PROTEIN-METHIONINE-SULFOXIDE REDUCTASE CATALYTIC SUBUNIT MSRP"/>
    <property type="match status" value="1"/>
</dbReference>
<dbReference type="Gene3D" id="3.90.420.10">
    <property type="entry name" value="Oxidoreductase, molybdopterin-binding domain"/>
    <property type="match status" value="1"/>
</dbReference>
<feature type="binding site" evidence="5">
    <location>
        <position position="73"/>
    </location>
    <ligand>
        <name>Mo-molybdopterin</name>
        <dbReference type="ChEBI" id="CHEBI:71302"/>
    </ligand>
</feature>
<dbReference type="GO" id="GO:0046872">
    <property type="term" value="F:metal ion binding"/>
    <property type="evidence" value="ECO:0007669"/>
    <property type="project" value="UniProtKB-KW"/>
</dbReference>
<evidence type="ECO:0000259" key="6">
    <source>
        <dbReference type="Pfam" id="PF00174"/>
    </source>
</evidence>
<dbReference type="GO" id="GO:0043546">
    <property type="term" value="F:molybdopterin cofactor binding"/>
    <property type="evidence" value="ECO:0007669"/>
    <property type="project" value="UniProtKB-UniRule"/>
</dbReference>
<comment type="subunit">
    <text evidence="5">Heterodimer of a catalytic subunit (MsrP) and a heme-binding subunit (MsrQ).</text>
</comment>
<keyword evidence="4 5" id="KW-0560">Oxidoreductase</keyword>
<dbReference type="PANTHER" id="PTHR43032">
    <property type="entry name" value="PROTEIN-METHIONINE-SULFOXIDE REDUCTASE"/>
    <property type="match status" value="1"/>
</dbReference>
<feature type="binding site" evidence="5">
    <location>
        <begin position="230"/>
        <end position="232"/>
    </location>
    <ligand>
        <name>Mo-molybdopterin</name>
        <dbReference type="ChEBI" id="CHEBI:71302"/>
    </ligand>
</feature>
<dbReference type="Pfam" id="PF00174">
    <property type="entry name" value="Oxidored_molyb"/>
    <property type="match status" value="1"/>
</dbReference>
<evidence type="ECO:0000256" key="5">
    <source>
        <dbReference type="HAMAP-Rule" id="MF_01206"/>
    </source>
</evidence>